<dbReference type="EMBL" id="JBFCZG010000010">
    <property type="protein sequence ID" value="KAL3417880.1"/>
    <property type="molecule type" value="Genomic_DNA"/>
</dbReference>
<feature type="region of interest" description="Disordered" evidence="1">
    <location>
        <begin position="82"/>
        <end position="153"/>
    </location>
</feature>
<evidence type="ECO:0000259" key="2">
    <source>
        <dbReference type="Pfam" id="PF25080"/>
    </source>
</evidence>
<dbReference type="InterPro" id="IPR056929">
    <property type="entry name" value="Znf_RING-like"/>
</dbReference>
<evidence type="ECO:0000313" key="4">
    <source>
        <dbReference type="Proteomes" id="UP001629113"/>
    </source>
</evidence>
<sequence length="481" mass="53096">MLTMPPHAASSRSLTSSFSVSDTHEVVCPLRNLDGSSCRKRCLGEKRYRSIQEHIRRAHPNHYIPKLPATEESFQLMITTPPSATVPPPATTAPTTTTTTITTPTPTASNPEPHAVYSGPKPLTRPAKSEQAFKHERNSYYDSTPNTPRTSDEYAANSMLPAAAALAQLHNHKLDHDWESGDESWMSDTEAHKQKMRNSIELPPIHANNLEPTSDPFSHLNALRRRELLPSILSTSPPGRSSTLPPIQRHPHGNRPRKQSLKRAREPQHKRQKSKEHAAHLRRMSYDRKAYSAEPSSALSAAYGKRWEDLIDAATSATEDVEEDRTPVSLMNATEDGRLKYQVPPSPISVNRASLPPFQPSHFQGYQASPLQQALTPPSYVPDAPDPFPSVESGESGGNFHIESQGLSDSSPSFSASNIQIYCAACQGISLLKESYACTECICGICQACVNILMAEHGARRKCPRCATIGGRFKPFQLDFR</sequence>
<feature type="domain" description="RING zinc finger-like" evidence="2">
    <location>
        <begin position="421"/>
        <end position="466"/>
    </location>
</feature>
<organism evidence="3 4">
    <name type="scientific">Phlyctema vagabunda</name>
    <dbReference type="NCBI Taxonomy" id="108571"/>
    <lineage>
        <taxon>Eukaryota</taxon>
        <taxon>Fungi</taxon>
        <taxon>Dikarya</taxon>
        <taxon>Ascomycota</taxon>
        <taxon>Pezizomycotina</taxon>
        <taxon>Leotiomycetes</taxon>
        <taxon>Helotiales</taxon>
        <taxon>Dermateaceae</taxon>
        <taxon>Phlyctema</taxon>
    </lineage>
</organism>
<name>A0ABR4P3J9_9HELO</name>
<dbReference type="Pfam" id="PF25080">
    <property type="entry name" value="zf_RING-like"/>
    <property type="match status" value="1"/>
</dbReference>
<reference evidence="3 4" key="1">
    <citation type="submission" date="2024-06" db="EMBL/GenBank/DDBJ databases">
        <title>Complete genome of Phlyctema vagabunda strain 19-DSS-EL-015.</title>
        <authorList>
            <person name="Fiorenzani C."/>
        </authorList>
    </citation>
    <scope>NUCLEOTIDE SEQUENCE [LARGE SCALE GENOMIC DNA]</scope>
    <source>
        <strain evidence="3 4">19-DSS-EL-015</strain>
    </source>
</reference>
<evidence type="ECO:0000313" key="3">
    <source>
        <dbReference type="EMBL" id="KAL3417880.1"/>
    </source>
</evidence>
<comment type="caution">
    <text evidence="3">The sequence shown here is derived from an EMBL/GenBank/DDBJ whole genome shotgun (WGS) entry which is preliminary data.</text>
</comment>
<feature type="compositionally biased region" description="Polar residues" evidence="1">
    <location>
        <begin position="140"/>
        <end position="149"/>
    </location>
</feature>
<feature type="compositionally biased region" description="Polar residues" evidence="1">
    <location>
        <begin position="232"/>
        <end position="245"/>
    </location>
</feature>
<gene>
    <name evidence="3" type="ORF">PVAG01_10890</name>
</gene>
<feature type="compositionally biased region" description="Low complexity" evidence="1">
    <location>
        <begin position="92"/>
        <end position="108"/>
    </location>
</feature>
<accession>A0ABR4P3J9</accession>
<feature type="compositionally biased region" description="Basic residues" evidence="1">
    <location>
        <begin position="249"/>
        <end position="262"/>
    </location>
</feature>
<dbReference type="Proteomes" id="UP001629113">
    <property type="component" value="Unassembled WGS sequence"/>
</dbReference>
<feature type="compositionally biased region" description="Low complexity" evidence="1">
    <location>
        <begin position="10"/>
        <end position="21"/>
    </location>
</feature>
<feature type="compositionally biased region" description="Basic and acidic residues" evidence="1">
    <location>
        <begin position="263"/>
        <end position="279"/>
    </location>
</feature>
<feature type="region of interest" description="Disordered" evidence="1">
    <location>
        <begin position="1"/>
        <end position="21"/>
    </location>
</feature>
<protein>
    <recommendedName>
        <fullName evidence="2">RING zinc finger-like domain-containing protein</fullName>
    </recommendedName>
</protein>
<feature type="region of interest" description="Disordered" evidence="1">
    <location>
        <begin position="232"/>
        <end position="279"/>
    </location>
</feature>
<feature type="compositionally biased region" description="Basic and acidic residues" evidence="1">
    <location>
        <begin position="127"/>
        <end position="139"/>
    </location>
</feature>
<proteinExistence type="predicted"/>
<keyword evidence="4" id="KW-1185">Reference proteome</keyword>
<evidence type="ECO:0000256" key="1">
    <source>
        <dbReference type="SAM" id="MobiDB-lite"/>
    </source>
</evidence>